<name>A0ABR0SP72_9HYPO</name>
<dbReference type="Proteomes" id="UP001338125">
    <property type="component" value="Unassembled WGS sequence"/>
</dbReference>
<reference evidence="2 3" key="1">
    <citation type="submission" date="2024-01" db="EMBL/GenBank/DDBJ databases">
        <title>Complete genome of Cladobotryum mycophilum ATHUM6906.</title>
        <authorList>
            <person name="Christinaki A.C."/>
            <person name="Myridakis A.I."/>
            <person name="Kouvelis V.N."/>
        </authorList>
    </citation>
    <scope>NUCLEOTIDE SEQUENCE [LARGE SCALE GENOMIC DNA]</scope>
    <source>
        <strain evidence="2 3">ATHUM6906</strain>
    </source>
</reference>
<organism evidence="2 3">
    <name type="scientific">Cladobotryum mycophilum</name>
    <dbReference type="NCBI Taxonomy" id="491253"/>
    <lineage>
        <taxon>Eukaryota</taxon>
        <taxon>Fungi</taxon>
        <taxon>Dikarya</taxon>
        <taxon>Ascomycota</taxon>
        <taxon>Pezizomycotina</taxon>
        <taxon>Sordariomycetes</taxon>
        <taxon>Hypocreomycetidae</taxon>
        <taxon>Hypocreales</taxon>
        <taxon>Hypocreaceae</taxon>
        <taxon>Cladobotryum</taxon>
    </lineage>
</organism>
<evidence type="ECO:0000313" key="2">
    <source>
        <dbReference type="EMBL" id="KAK5993970.1"/>
    </source>
</evidence>
<evidence type="ECO:0000256" key="1">
    <source>
        <dbReference type="SAM" id="SignalP"/>
    </source>
</evidence>
<keyword evidence="3" id="KW-1185">Reference proteome</keyword>
<keyword evidence="1" id="KW-0732">Signal</keyword>
<accession>A0ABR0SP72</accession>
<dbReference type="EMBL" id="JAVFKD010000012">
    <property type="protein sequence ID" value="KAK5993970.1"/>
    <property type="molecule type" value="Genomic_DNA"/>
</dbReference>
<gene>
    <name evidence="2" type="ORF">PT974_07408</name>
</gene>
<sequence length="103" mass="11183">MKFLPLYALITTLSVVAAAPAVEPRPGTTPSNHPQALFKRRECPPDEHQSRVGHCNGTSCRSGWANEKCDFGKCVGDGGGDGSCCYLKWIGQHAYWMCPNGGW</sequence>
<proteinExistence type="predicted"/>
<protein>
    <recommendedName>
        <fullName evidence="4">Antifungal protein</fullName>
    </recommendedName>
</protein>
<evidence type="ECO:0000313" key="3">
    <source>
        <dbReference type="Proteomes" id="UP001338125"/>
    </source>
</evidence>
<feature type="chain" id="PRO_5047048403" description="Antifungal protein" evidence="1">
    <location>
        <begin position="19"/>
        <end position="103"/>
    </location>
</feature>
<comment type="caution">
    <text evidence="2">The sequence shown here is derived from an EMBL/GenBank/DDBJ whole genome shotgun (WGS) entry which is preliminary data.</text>
</comment>
<evidence type="ECO:0008006" key="4">
    <source>
        <dbReference type="Google" id="ProtNLM"/>
    </source>
</evidence>
<feature type="signal peptide" evidence="1">
    <location>
        <begin position="1"/>
        <end position="18"/>
    </location>
</feature>